<comment type="function">
    <text evidence="16">Thiol-specific peroxidase that catalyzes the reduction of hydrogen peroxide and organic hydroperoxides to water and alcohols, respectively. Plays a role in cell protection against oxidative stress by detoxifying peroxides.</text>
</comment>
<comment type="caution">
    <text evidence="18">The sequence shown here is derived from an EMBL/GenBank/DDBJ whole genome shotgun (WGS) entry which is preliminary data.</text>
</comment>
<comment type="subcellular location">
    <subcellularLocation>
        <location evidence="1 16">Cytoplasm</location>
    </subcellularLocation>
</comment>
<keyword evidence="10 16" id="KW-1015">Disulfide bond</keyword>
<dbReference type="GO" id="GO:0102039">
    <property type="term" value="F:NADH-dependent peroxiredoxin activity"/>
    <property type="evidence" value="ECO:0007669"/>
    <property type="project" value="UniProtKB-EC"/>
</dbReference>
<evidence type="ECO:0000256" key="10">
    <source>
        <dbReference type="ARBA" id="ARBA00023157"/>
    </source>
</evidence>
<evidence type="ECO:0000256" key="2">
    <source>
        <dbReference type="ARBA" id="ARBA00009796"/>
    </source>
</evidence>
<dbReference type="NCBIfam" id="TIGR03137">
    <property type="entry name" value="AhpC"/>
    <property type="match status" value="1"/>
</dbReference>
<protein>
    <recommendedName>
        <fullName evidence="5 16">Alkyl hydroperoxide reductase C</fullName>
        <ecNumber evidence="4 16">1.11.1.26</ecNumber>
    </recommendedName>
    <alternativeName>
        <fullName evidence="12 16">Peroxiredoxin</fullName>
    </alternativeName>
    <alternativeName>
        <fullName evidence="13 16">Thioredoxin peroxidase</fullName>
    </alternativeName>
</protein>
<dbReference type="AlphaFoldDB" id="A0A6I4UZV2"/>
<proteinExistence type="inferred from homology"/>
<feature type="domain" description="Thioredoxin" evidence="17">
    <location>
        <begin position="2"/>
        <end position="158"/>
    </location>
</feature>
<evidence type="ECO:0000256" key="4">
    <source>
        <dbReference type="ARBA" id="ARBA00013021"/>
    </source>
</evidence>
<dbReference type="Gene3D" id="3.40.30.10">
    <property type="entry name" value="Glutaredoxin"/>
    <property type="match status" value="1"/>
</dbReference>
<dbReference type="GO" id="GO:0005829">
    <property type="term" value="C:cytosol"/>
    <property type="evidence" value="ECO:0007669"/>
    <property type="project" value="TreeGrafter"/>
</dbReference>
<evidence type="ECO:0000256" key="11">
    <source>
        <dbReference type="ARBA" id="ARBA00023284"/>
    </source>
</evidence>
<dbReference type="GO" id="GO:0045454">
    <property type="term" value="P:cell redox homeostasis"/>
    <property type="evidence" value="ECO:0007669"/>
    <property type="project" value="TreeGrafter"/>
</dbReference>
<accession>A0A6I4UZV2</accession>
<dbReference type="InterPro" id="IPR017559">
    <property type="entry name" value="AhpC"/>
</dbReference>
<evidence type="ECO:0000313" key="19">
    <source>
        <dbReference type="Proteomes" id="UP000471435"/>
    </source>
</evidence>
<dbReference type="InterPro" id="IPR013766">
    <property type="entry name" value="Thioredoxin_domain"/>
</dbReference>
<evidence type="ECO:0000256" key="15">
    <source>
        <dbReference type="PIRSR" id="PIRSR000239-1"/>
    </source>
</evidence>
<dbReference type="GO" id="GO:0042744">
    <property type="term" value="P:hydrogen peroxide catabolic process"/>
    <property type="evidence" value="ECO:0007669"/>
    <property type="project" value="TreeGrafter"/>
</dbReference>
<dbReference type="FunFam" id="3.40.30.10:FF:000002">
    <property type="entry name" value="Alkyl hydroperoxide reductase C"/>
    <property type="match status" value="1"/>
</dbReference>
<dbReference type="EMBL" id="WTYP01000002">
    <property type="protein sequence ID" value="MXP47529.1"/>
    <property type="molecule type" value="Genomic_DNA"/>
</dbReference>
<keyword evidence="11 16" id="KW-0676">Redox-active center</keyword>
<organism evidence="18 19">
    <name type="scientific">Pontixanthobacter luteolus</name>
    <dbReference type="NCBI Taxonomy" id="295089"/>
    <lineage>
        <taxon>Bacteria</taxon>
        <taxon>Pseudomonadati</taxon>
        <taxon>Pseudomonadota</taxon>
        <taxon>Alphaproteobacteria</taxon>
        <taxon>Sphingomonadales</taxon>
        <taxon>Erythrobacteraceae</taxon>
        <taxon>Pontixanthobacter</taxon>
    </lineage>
</organism>
<evidence type="ECO:0000256" key="12">
    <source>
        <dbReference type="ARBA" id="ARBA00032077"/>
    </source>
</evidence>
<dbReference type="InterPro" id="IPR036249">
    <property type="entry name" value="Thioredoxin-like_sf"/>
</dbReference>
<dbReference type="GO" id="GO:0033554">
    <property type="term" value="P:cellular response to stress"/>
    <property type="evidence" value="ECO:0007669"/>
    <property type="project" value="TreeGrafter"/>
</dbReference>
<dbReference type="RefSeq" id="WP_160730817.1">
    <property type="nucleotide sequence ID" value="NZ_CANLWR010000002.1"/>
</dbReference>
<evidence type="ECO:0000259" key="17">
    <source>
        <dbReference type="PROSITE" id="PS51352"/>
    </source>
</evidence>
<keyword evidence="7 16" id="KW-0575">Peroxidase</keyword>
<dbReference type="PROSITE" id="PS51352">
    <property type="entry name" value="THIOREDOXIN_2"/>
    <property type="match status" value="1"/>
</dbReference>
<evidence type="ECO:0000256" key="14">
    <source>
        <dbReference type="ARBA" id="ARBA00047572"/>
    </source>
</evidence>
<keyword evidence="8 16" id="KW-0049">Antioxidant</keyword>
<dbReference type="GO" id="GO:0008379">
    <property type="term" value="F:thioredoxin peroxidase activity"/>
    <property type="evidence" value="ECO:0007669"/>
    <property type="project" value="TreeGrafter"/>
</dbReference>
<evidence type="ECO:0000256" key="9">
    <source>
        <dbReference type="ARBA" id="ARBA00023002"/>
    </source>
</evidence>
<dbReference type="InterPro" id="IPR024706">
    <property type="entry name" value="Peroxiredoxin_AhpC-typ"/>
</dbReference>
<dbReference type="PIRSF" id="PIRSF000239">
    <property type="entry name" value="AHPC"/>
    <property type="match status" value="1"/>
</dbReference>
<keyword evidence="19" id="KW-1185">Reference proteome</keyword>
<feature type="active site" description="Cysteine sulfenic acid (-SOH) intermediate; for peroxidase activity" evidence="15">
    <location>
        <position position="48"/>
    </location>
</feature>
<comment type="catalytic activity">
    <reaction evidence="14 16">
        <text>a hydroperoxide + NADH + H(+) = an alcohol + NAD(+) + H2O</text>
        <dbReference type="Rhea" id="RHEA:62628"/>
        <dbReference type="ChEBI" id="CHEBI:15377"/>
        <dbReference type="ChEBI" id="CHEBI:15378"/>
        <dbReference type="ChEBI" id="CHEBI:30879"/>
        <dbReference type="ChEBI" id="CHEBI:35924"/>
        <dbReference type="ChEBI" id="CHEBI:57540"/>
        <dbReference type="ChEBI" id="CHEBI:57945"/>
        <dbReference type="EC" id="1.11.1.26"/>
    </reaction>
</comment>
<dbReference type="InterPro" id="IPR000866">
    <property type="entry name" value="AhpC/TSA"/>
</dbReference>
<dbReference type="EC" id="1.11.1.26" evidence="4 16"/>
<dbReference type="Pfam" id="PF00578">
    <property type="entry name" value="AhpC-TSA"/>
    <property type="match status" value="1"/>
</dbReference>
<evidence type="ECO:0000256" key="5">
    <source>
        <dbReference type="ARBA" id="ARBA00017462"/>
    </source>
</evidence>
<dbReference type="GO" id="GO:0006979">
    <property type="term" value="P:response to oxidative stress"/>
    <property type="evidence" value="ECO:0007669"/>
    <property type="project" value="UniProtKB-UniRule"/>
</dbReference>
<name>A0A6I4UZV2_9SPHN</name>
<reference evidence="18 19" key="1">
    <citation type="submission" date="2019-12" db="EMBL/GenBank/DDBJ databases">
        <title>Genomic-based taxomic classification of the family Erythrobacteraceae.</title>
        <authorList>
            <person name="Xu L."/>
        </authorList>
    </citation>
    <scope>NUCLEOTIDE SEQUENCE [LARGE SCALE GENOMIC DNA]</scope>
    <source>
        <strain evidence="18 19">SW-109</strain>
    </source>
</reference>
<gene>
    <name evidence="18" type="primary">ahpC</name>
    <name evidence="18" type="ORF">GRI43_09075</name>
</gene>
<dbReference type="InterPro" id="IPR050217">
    <property type="entry name" value="Peroxiredoxin"/>
</dbReference>
<evidence type="ECO:0000256" key="13">
    <source>
        <dbReference type="ARBA" id="ARBA00032824"/>
    </source>
</evidence>
<keyword evidence="6 16" id="KW-0963">Cytoplasm</keyword>
<dbReference type="InterPro" id="IPR019479">
    <property type="entry name" value="Peroxiredoxin_C"/>
</dbReference>
<dbReference type="PANTHER" id="PTHR10681">
    <property type="entry name" value="THIOREDOXIN PEROXIDASE"/>
    <property type="match status" value="1"/>
</dbReference>
<comment type="similarity">
    <text evidence="2 16">Belongs to the peroxiredoxin family. AhpC/Prx1 subfamily.</text>
</comment>
<evidence type="ECO:0000256" key="3">
    <source>
        <dbReference type="ARBA" id="ARBA00011654"/>
    </source>
</evidence>
<evidence type="ECO:0000256" key="8">
    <source>
        <dbReference type="ARBA" id="ARBA00022862"/>
    </source>
</evidence>
<dbReference type="SUPFAM" id="SSF52833">
    <property type="entry name" value="Thioredoxin-like"/>
    <property type="match status" value="1"/>
</dbReference>
<dbReference type="CDD" id="cd03015">
    <property type="entry name" value="PRX_Typ2cys"/>
    <property type="match status" value="1"/>
</dbReference>
<evidence type="ECO:0000256" key="16">
    <source>
        <dbReference type="RuleBase" id="RU366004"/>
    </source>
</evidence>
<dbReference type="Proteomes" id="UP000471435">
    <property type="component" value="Unassembled WGS sequence"/>
</dbReference>
<dbReference type="OrthoDB" id="9812811at2"/>
<dbReference type="PANTHER" id="PTHR10681:SF121">
    <property type="entry name" value="ALKYL HYDROPEROXIDE REDUCTASE C"/>
    <property type="match status" value="1"/>
</dbReference>
<dbReference type="Pfam" id="PF10417">
    <property type="entry name" value="1-cysPrx_C"/>
    <property type="match status" value="1"/>
</dbReference>
<evidence type="ECO:0000313" key="18">
    <source>
        <dbReference type="EMBL" id="MXP47529.1"/>
    </source>
</evidence>
<evidence type="ECO:0000256" key="6">
    <source>
        <dbReference type="ARBA" id="ARBA00022490"/>
    </source>
</evidence>
<sequence length="188" mass="20796">MGIIGSAIKPFKATAFQAGKDFFDVTEKDLEGRWSIFFFYPADFTFVCPTELQDLGEQYNHLQSLGVDVYAVSTDTHFSHKAWHDTSEKIGGIQYAFLGDQLHTLSKNFNVLREDSGLADRATFVVDPDGVIQIMEITCEGVGRNASELVRKIKAAQYVRENPGQVCPAAWEEGAETLAPSLDLVGKI</sequence>
<keyword evidence="9 16" id="KW-0560">Oxidoreductase</keyword>
<evidence type="ECO:0000256" key="7">
    <source>
        <dbReference type="ARBA" id="ARBA00022559"/>
    </source>
</evidence>
<comment type="subunit">
    <text evidence="3">Homodimer; disulfide-linked, upon oxidation. 5 homodimers assemble to form a ring-like decamer.</text>
</comment>
<evidence type="ECO:0000256" key="1">
    <source>
        <dbReference type="ARBA" id="ARBA00004496"/>
    </source>
</evidence>